<dbReference type="Proteomes" id="UP000377595">
    <property type="component" value="Unassembled WGS sequence"/>
</dbReference>
<accession>A0A5M3XDF7</accession>
<proteinExistence type="predicted"/>
<evidence type="ECO:0000313" key="2">
    <source>
        <dbReference type="EMBL" id="GES19637.1"/>
    </source>
</evidence>
<dbReference type="RefSeq" id="WP_170321431.1">
    <property type="nucleotide sequence ID" value="NZ_BLAF01000013.1"/>
</dbReference>
<dbReference type="Pfam" id="PF13643">
    <property type="entry name" value="DUF4145"/>
    <property type="match status" value="1"/>
</dbReference>
<dbReference type="InterPro" id="IPR025285">
    <property type="entry name" value="DUF4145"/>
</dbReference>
<reference evidence="2 3" key="1">
    <citation type="submission" date="2019-10" db="EMBL/GenBank/DDBJ databases">
        <title>Whole genome shotgun sequence of Acrocarpospora pleiomorpha NBRC 16267.</title>
        <authorList>
            <person name="Ichikawa N."/>
            <person name="Kimura A."/>
            <person name="Kitahashi Y."/>
            <person name="Komaki H."/>
            <person name="Oguchi A."/>
        </authorList>
    </citation>
    <scope>NUCLEOTIDE SEQUENCE [LARGE SCALE GENOMIC DNA]</scope>
    <source>
        <strain evidence="2 3">NBRC 16267</strain>
    </source>
</reference>
<sequence>MNSPPSDLMAPTRKGYCGHCNTHSNFTRRFTRLLHPRPREFQGFPSEAFVIDEAWECNFCDGATVEQLIYEEGMGPRPPVKVRQTWPLKQPRDLDQSVPAAIRSLFLEGSVCEAAGAMRGAAAMYRGTVEELCKDRGAAGRTLYDRIESLKAGGLDPEVVQSLHEARMLGNDSIHDGLIYASNEVADVANLIEEAAIILYVQPAQRAALRAARQARRSP</sequence>
<protein>
    <recommendedName>
        <fullName evidence="1">DUF4145 domain-containing protein</fullName>
    </recommendedName>
</protein>
<comment type="caution">
    <text evidence="2">The sequence shown here is derived from an EMBL/GenBank/DDBJ whole genome shotgun (WGS) entry which is preliminary data.</text>
</comment>
<dbReference type="EMBL" id="BLAF01000013">
    <property type="protein sequence ID" value="GES19637.1"/>
    <property type="molecule type" value="Genomic_DNA"/>
</dbReference>
<evidence type="ECO:0000259" key="1">
    <source>
        <dbReference type="Pfam" id="PF13643"/>
    </source>
</evidence>
<name>A0A5M3XDF7_9ACTN</name>
<dbReference type="AlphaFoldDB" id="A0A5M3XDF7"/>
<organism evidence="2 3">
    <name type="scientific">Acrocarpospora pleiomorpha</name>
    <dbReference type="NCBI Taxonomy" id="90975"/>
    <lineage>
        <taxon>Bacteria</taxon>
        <taxon>Bacillati</taxon>
        <taxon>Actinomycetota</taxon>
        <taxon>Actinomycetes</taxon>
        <taxon>Streptosporangiales</taxon>
        <taxon>Streptosporangiaceae</taxon>
        <taxon>Acrocarpospora</taxon>
    </lineage>
</organism>
<evidence type="ECO:0000313" key="3">
    <source>
        <dbReference type="Proteomes" id="UP000377595"/>
    </source>
</evidence>
<keyword evidence="3" id="KW-1185">Reference proteome</keyword>
<gene>
    <name evidence="2" type="ORF">Aple_025330</name>
</gene>
<feature type="domain" description="DUF4145" evidence="1">
    <location>
        <begin position="119"/>
        <end position="186"/>
    </location>
</feature>